<reference evidence="1 2" key="1">
    <citation type="submission" date="2012-12" db="EMBL/GenBank/DDBJ databases">
        <title>Genome assembly of Fulvivirga imtechensis AK7.</title>
        <authorList>
            <person name="Nupur N."/>
            <person name="Khatri I."/>
            <person name="Kumar R."/>
            <person name="Subramanian S."/>
            <person name="Pinnaka A."/>
        </authorList>
    </citation>
    <scope>NUCLEOTIDE SEQUENCE [LARGE SCALE GENOMIC DNA]</scope>
    <source>
        <strain evidence="1 2">AK7</strain>
    </source>
</reference>
<dbReference type="AlphaFoldDB" id="L8JVD6"/>
<proteinExistence type="predicted"/>
<name>L8JVD6_9BACT</name>
<dbReference type="STRING" id="1237149.C900_01114"/>
<dbReference type="Proteomes" id="UP000011135">
    <property type="component" value="Unassembled WGS sequence"/>
</dbReference>
<protein>
    <submittedName>
        <fullName evidence="1">Uncharacterized protein</fullName>
    </submittedName>
</protein>
<organism evidence="1 2">
    <name type="scientific">Fulvivirga imtechensis AK7</name>
    <dbReference type="NCBI Taxonomy" id="1237149"/>
    <lineage>
        <taxon>Bacteria</taxon>
        <taxon>Pseudomonadati</taxon>
        <taxon>Bacteroidota</taxon>
        <taxon>Cytophagia</taxon>
        <taxon>Cytophagales</taxon>
        <taxon>Fulvivirgaceae</taxon>
        <taxon>Fulvivirga</taxon>
    </lineage>
</organism>
<accession>L8JVD6</accession>
<dbReference type="EMBL" id="AMZN01000015">
    <property type="protein sequence ID" value="ELR72735.1"/>
    <property type="molecule type" value="Genomic_DNA"/>
</dbReference>
<evidence type="ECO:0000313" key="2">
    <source>
        <dbReference type="Proteomes" id="UP000011135"/>
    </source>
</evidence>
<evidence type="ECO:0000313" key="1">
    <source>
        <dbReference type="EMBL" id="ELR72735.1"/>
    </source>
</evidence>
<sequence>MHQVVKLAKIEQVEMYCYYRDLPPVPPGLPLLLAELVAQA</sequence>
<comment type="caution">
    <text evidence="1">The sequence shown here is derived from an EMBL/GenBank/DDBJ whole genome shotgun (WGS) entry which is preliminary data.</text>
</comment>
<keyword evidence="2" id="KW-1185">Reference proteome</keyword>
<gene>
    <name evidence="1" type="ORF">C900_01114</name>
</gene>